<keyword evidence="3" id="KW-0238">DNA-binding</keyword>
<evidence type="ECO:0000256" key="3">
    <source>
        <dbReference type="ARBA" id="ARBA00023125"/>
    </source>
</evidence>
<keyword evidence="1" id="KW-0678">Repressor</keyword>
<keyword evidence="4" id="KW-0804">Transcription</keyword>
<dbReference type="Gene3D" id="1.10.260.40">
    <property type="entry name" value="lambda repressor-like DNA-binding domains"/>
    <property type="match status" value="1"/>
</dbReference>
<reference evidence="6" key="2">
    <citation type="submission" date="2021-10" db="EMBL/GenBank/DDBJ databases">
        <authorList>
            <person name="Mesa V."/>
        </authorList>
    </citation>
    <scope>NUCLEOTIDE SEQUENCE</scope>
    <source>
        <strain evidence="6">CC3_PB</strain>
    </source>
</reference>
<dbReference type="CDD" id="cd06291">
    <property type="entry name" value="PBP1_Qymf-like"/>
    <property type="match status" value="1"/>
</dbReference>
<feature type="domain" description="HTH lacI-type" evidence="5">
    <location>
        <begin position="4"/>
        <end position="57"/>
    </location>
</feature>
<dbReference type="GO" id="GO:0003700">
    <property type="term" value="F:DNA-binding transcription factor activity"/>
    <property type="evidence" value="ECO:0007669"/>
    <property type="project" value="TreeGrafter"/>
</dbReference>
<dbReference type="AlphaFoldDB" id="A0A650MJ10"/>
<proteinExistence type="predicted"/>
<dbReference type="InterPro" id="IPR010982">
    <property type="entry name" value="Lambda_DNA-bd_dom_sf"/>
</dbReference>
<dbReference type="Gene3D" id="3.40.50.2300">
    <property type="match status" value="2"/>
</dbReference>
<evidence type="ECO:0000256" key="2">
    <source>
        <dbReference type="ARBA" id="ARBA00023015"/>
    </source>
</evidence>
<dbReference type="GO" id="GO:0000976">
    <property type="term" value="F:transcription cis-regulatory region binding"/>
    <property type="evidence" value="ECO:0007669"/>
    <property type="project" value="TreeGrafter"/>
</dbReference>
<dbReference type="PRINTS" id="PR00036">
    <property type="entry name" value="HTHLACI"/>
</dbReference>
<dbReference type="PROSITE" id="PS50932">
    <property type="entry name" value="HTH_LACI_2"/>
    <property type="match status" value="1"/>
</dbReference>
<dbReference type="EMBL" id="UWJD01000002">
    <property type="protein sequence ID" value="VCT84765.1"/>
    <property type="molecule type" value="Genomic_DNA"/>
</dbReference>
<dbReference type="SUPFAM" id="SSF53822">
    <property type="entry name" value="Periplasmic binding protein-like I"/>
    <property type="match status" value="1"/>
</dbReference>
<protein>
    <submittedName>
        <fullName evidence="7">HTH-type transcriptional regulator DegA</fullName>
    </submittedName>
    <submittedName>
        <fullName evidence="6">Sugar operon transcriptional regulator, LacI-type</fullName>
    </submittedName>
</protein>
<dbReference type="InterPro" id="IPR000843">
    <property type="entry name" value="HTH_LacI"/>
</dbReference>
<dbReference type="InterPro" id="IPR046335">
    <property type="entry name" value="LacI/GalR-like_sensor"/>
</dbReference>
<evidence type="ECO:0000313" key="8">
    <source>
        <dbReference type="Proteomes" id="UP000431451"/>
    </source>
</evidence>
<dbReference type="Proteomes" id="UP000789738">
    <property type="component" value="Unassembled WGS sequence"/>
</dbReference>
<dbReference type="Pfam" id="PF00356">
    <property type="entry name" value="LacI"/>
    <property type="match status" value="1"/>
</dbReference>
<name>A0A650MJ10_9CLOT</name>
<evidence type="ECO:0000259" key="5">
    <source>
        <dbReference type="PROSITE" id="PS50932"/>
    </source>
</evidence>
<gene>
    <name evidence="7" type="primary">degA_2</name>
    <name evidence="6" type="ORF">CNEO_42990</name>
    <name evidence="7" type="ORF">CNEONATNEC25_02366</name>
</gene>
<sequence>MSMATIKDVAKEAGVAVGTVSKVINNIAVKPETKVLVENAIKKLKYEPNIYARGLKTNRTNTIAVILPTIWNPFFSELAYNIEKCLRKVGMKMILCNSEKNKESEIEYILMAKQNKMDGIIAITYNNIDEYVSDNIAFVSIDRYFSNNITYISSDNFNGGKLAAKKLIKSGCKNLAYIGRGSKIDNATRKRKEGFIRYCEAKNISYDTCELFGSQEEFEILLDKFIEENFKDNIKIDGIFAVTDNYALDFIKRLEKLNINIPKDVQVIGYDGMRSCAQDEFKISTIRQPIELIAQESVNALIDIIEKKSVKKEIILPIDFIKGYTTK</sequence>
<dbReference type="Proteomes" id="UP000431451">
    <property type="component" value="Unassembled WGS sequence"/>
</dbReference>
<organism evidence="7 8">
    <name type="scientific">Clostridium neonatale</name>
    <dbReference type="NCBI Taxonomy" id="137838"/>
    <lineage>
        <taxon>Bacteria</taxon>
        <taxon>Bacillati</taxon>
        <taxon>Bacillota</taxon>
        <taxon>Clostridia</taxon>
        <taxon>Eubacteriales</taxon>
        <taxon>Clostridiaceae</taxon>
        <taxon>Clostridium</taxon>
    </lineage>
</organism>
<accession>A0A650MJ10</accession>
<evidence type="ECO:0000256" key="4">
    <source>
        <dbReference type="ARBA" id="ARBA00023163"/>
    </source>
</evidence>
<dbReference type="Pfam" id="PF13377">
    <property type="entry name" value="Peripla_BP_3"/>
    <property type="match status" value="1"/>
</dbReference>
<evidence type="ECO:0000313" key="6">
    <source>
        <dbReference type="EMBL" id="CAG9707384.1"/>
    </source>
</evidence>
<reference evidence="7 8" key="1">
    <citation type="submission" date="2018-06" db="EMBL/GenBank/DDBJ databases">
        <authorList>
            <consortium name="IHU Genomes"/>
        </authorList>
    </citation>
    <scope>NUCLEOTIDE SEQUENCE [LARGE SCALE GENOMIC DNA]</scope>
    <source>
        <strain evidence="7 8">NEC25</strain>
    </source>
</reference>
<dbReference type="SMART" id="SM00354">
    <property type="entry name" value="HTH_LACI"/>
    <property type="match status" value="1"/>
</dbReference>
<dbReference type="InterPro" id="IPR028082">
    <property type="entry name" value="Peripla_BP_I"/>
</dbReference>
<dbReference type="SUPFAM" id="SSF47413">
    <property type="entry name" value="lambda repressor-like DNA-binding domains"/>
    <property type="match status" value="1"/>
</dbReference>
<evidence type="ECO:0000313" key="7">
    <source>
        <dbReference type="EMBL" id="VCT84765.1"/>
    </source>
</evidence>
<evidence type="ECO:0000256" key="1">
    <source>
        <dbReference type="ARBA" id="ARBA00022491"/>
    </source>
</evidence>
<dbReference type="PANTHER" id="PTHR30146">
    <property type="entry name" value="LACI-RELATED TRANSCRIPTIONAL REPRESSOR"/>
    <property type="match status" value="1"/>
</dbReference>
<dbReference type="EMBL" id="CAKJVE010000004">
    <property type="protein sequence ID" value="CAG9707384.1"/>
    <property type="molecule type" value="Genomic_DNA"/>
</dbReference>
<keyword evidence="2" id="KW-0805">Transcription regulation</keyword>
<dbReference type="CDD" id="cd01392">
    <property type="entry name" value="HTH_LacI"/>
    <property type="match status" value="1"/>
</dbReference>
<dbReference type="PANTHER" id="PTHR30146:SF95">
    <property type="entry name" value="RIBOSE OPERON REPRESSOR"/>
    <property type="match status" value="1"/>
</dbReference>